<organism evidence="5 6">
    <name type="scientific">Geofilum rubicundum JCM 15548</name>
    <dbReference type="NCBI Taxonomy" id="1236989"/>
    <lineage>
        <taxon>Bacteria</taxon>
        <taxon>Pseudomonadati</taxon>
        <taxon>Bacteroidota</taxon>
        <taxon>Bacteroidia</taxon>
        <taxon>Marinilabiliales</taxon>
        <taxon>Marinilabiliaceae</taxon>
        <taxon>Geofilum</taxon>
    </lineage>
</organism>
<dbReference type="CDD" id="cd07377">
    <property type="entry name" value="WHTH_GntR"/>
    <property type="match status" value="1"/>
</dbReference>
<keyword evidence="3" id="KW-0804">Transcription</keyword>
<dbReference type="PANTHER" id="PTHR44846:SF17">
    <property type="entry name" value="GNTR-FAMILY TRANSCRIPTIONAL REGULATOR"/>
    <property type="match status" value="1"/>
</dbReference>
<evidence type="ECO:0000256" key="2">
    <source>
        <dbReference type="ARBA" id="ARBA00023125"/>
    </source>
</evidence>
<dbReference type="OrthoDB" id="9815017at2"/>
<keyword evidence="1" id="KW-0805">Transcription regulation</keyword>
<dbReference type="GO" id="GO:0003700">
    <property type="term" value="F:DNA-binding transcription factor activity"/>
    <property type="evidence" value="ECO:0007669"/>
    <property type="project" value="InterPro"/>
</dbReference>
<reference evidence="5 6" key="1">
    <citation type="journal article" date="2015" name="Microbes Environ.">
        <title>Distribution and evolution of nitrogen fixation genes in the phylum bacteroidetes.</title>
        <authorList>
            <person name="Inoue J."/>
            <person name="Oshima K."/>
            <person name="Suda W."/>
            <person name="Sakamoto M."/>
            <person name="Iino T."/>
            <person name="Noda S."/>
            <person name="Hongoh Y."/>
            <person name="Hattori M."/>
            <person name="Ohkuma M."/>
        </authorList>
    </citation>
    <scope>NUCLEOTIDE SEQUENCE [LARGE SCALE GENOMIC DNA]</scope>
    <source>
        <strain evidence="5">JCM 15548</strain>
    </source>
</reference>
<dbReference type="EMBL" id="BAZW01000040">
    <property type="protein sequence ID" value="GAO31183.1"/>
    <property type="molecule type" value="Genomic_DNA"/>
</dbReference>
<evidence type="ECO:0000256" key="1">
    <source>
        <dbReference type="ARBA" id="ARBA00023015"/>
    </source>
</evidence>
<dbReference type="GO" id="GO:0003677">
    <property type="term" value="F:DNA binding"/>
    <property type="evidence" value="ECO:0007669"/>
    <property type="project" value="UniProtKB-KW"/>
</dbReference>
<dbReference type="InterPro" id="IPR036388">
    <property type="entry name" value="WH-like_DNA-bd_sf"/>
</dbReference>
<dbReference type="SUPFAM" id="SSF46785">
    <property type="entry name" value="Winged helix' DNA-binding domain"/>
    <property type="match status" value="1"/>
</dbReference>
<dbReference type="AlphaFoldDB" id="A0A0E9M0V2"/>
<evidence type="ECO:0000256" key="3">
    <source>
        <dbReference type="ARBA" id="ARBA00023163"/>
    </source>
</evidence>
<dbReference type="Gene3D" id="1.10.10.10">
    <property type="entry name" value="Winged helix-like DNA-binding domain superfamily/Winged helix DNA-binding domain"/>
    <property type="match status" value="1"/>
</dbReference>
<protein>
    <submittedName>
        <fullName evidence="5">Transcriptional regulator, GntR family</fullName>
    </submittedName>
</protein>
<dbReference type="RefSeq" id="WP_062127010.1">
    <property type="nucleotide sequence ID" value="NZ_BAZW01000040.1"/>
</dbReference>
<evidence type="ECO:0000313" key="5">
    <source>
        <dbReference type="EMBL" id="GAO31183.1"/>
    </source>
</evidence>
<dbReference type="STRING" id="1236989.JCM15548_13527"/>
<dbReference type="GO" id="GO:0045892">
    <property type="term" value="P:negative regulation of DNA-templated transcription"/>
    <property type="evidence" value="ECO:0007669"/>
    <property type="project" value="TreeGrafter"/>
</dbReference>
<feature type="domain" description="HTH gntR-type" evidence="4">
    <location>
        <begin position="8"/>
        <end position="76"/>
    </location>
</feature>
<dbReference type="PRINTS" id="PR00035">
    <property type="entry name" value="HTHGNTR"/>
</dbReference>
<dbReference type="SMART" id="SM00866">
    <property type="entry name" value="UTRA"/>
    <property type="match status" value="1"/>
</dbReference>
<dbReference type="InterPro" id="IPR011663">
    <property type="entry name" value="UTRA"/>
</dbReference>
<dbReference type="InterPro" id="IPR000524">
    <property type="entry name" value="Tscrpt_reg_HTH_GntR"/>
</dbReference>
<dbReference type="PANTHER" id="PTHR44846">
    <property type="entry name" value="MANNOSYL-D-GLYCERATE TRANSPORT/METABOLISM SYSTEM REPRESSOR MNGR-RELATED"/>
    <property type="match status" value="1"/>
</dbReference>
<dbReference type="SUPFAM" id="SSF64288">
    <property type="entry name" value="Chorismate lyase-like"/>
    <property type="match status" value="1"/>
</dbReference>
<sequence>MIQEGSTLPPHKQIYEILRQHITEGIYKEGDLLPSENELTITHGFTRPTIRKALARLQNEGYIVKQQGKGSIIKGMPKGIGILSLSGTTSAVGQDNLETRIIVPPEIKTWEEAFTYPLTQVEKEVGCIYFERLRLMNGKPVFYDITMLPNINLTRFTRRALENKSLFDILRKNYQIEVTGGEQKILATTAGEQLQQHFQVGQNHPIVQLNRKIETNRYGFYIYSQVFCNTAEYALYGIF</sequence>
<dbReference type="Proteomes" id="UP000032900">
    <property type="component" value="Unassembled WGS sequence"/>
</dbReference>
<dbReference type="Gene3D" id="3.40.1410.10">
    <property type="entry name" value="Chorismate lyase-like"/>
    <property type="match status" value="1"/>
</dbReference>
<keyword evidence="2" id="KW-0238">DNA-binding</keyword>
<dbReference type="SMART" id="SM00345">
    <property type="entry name" value="HTH_GNTR"/>
    <property type="match status" value="1"/>
</dbReference>
<dbReference type="Pfam" id="PF07702">
    <property type="entry name" value="UTRA"/>
    <property type="match status" value="1"/>
</dbReference>
<dbReference type="Pfam" id="PF00392">
    <property type="entry name" value="GntR"/>
    <property type="match status" value="1"/>
</dbReference>
<dbReference type="InterPro" id="IPR036390">
    <property type="entry name" value="WH_DNA-bd_sf"/>
</dbReference>
<comment type="caution">
    <text evidence="5">The sequence shown here is derived from an EMBL/GenBank/DDBJ whole genome shotgun (WGS) entry which is preliminary data.</text>
</comment>
<accession>A0A0E9M0V2</accession>
<gene>
    <name evidence="5" type="ORF">JCM15548_13527</name>
</gene>
<dbReference type="InterPro" id="IPR028978">
    <property type="entry name" value="Chorismate_lyase_/UTRA_dom_sf"/>
</dbReference>
<keyword evidence="6" id="KW-1185">Reference proteome</keyword>
<proteinExistence type="predicted"/>
<name>A0A0E9M0V2_9BACT</name>
<evidence type="ECO:0000313" key="6">
    <source>
        <dbReference type="Proteomes" id="UP000032900"/>
    </source>
</evidence>
<dbReference type="PROSITE" id="PS50949">
    <property type="entry name" value="HTH_GNTR"/>
    <property type="match status" value="1"/>
</dbReference>
<evidence type="ECO:0000259" key="4">
    <source>
        <dbReference type="PROSITE" id="PS50949"/>
    </source>
</evidence>
<dbReference type="InterPro" id="IPR050679">
    <property type="entry name" value="Bact_HTH_transcr_reg"/>
</dbReference>